<reference evidence="1 2" key="1">
    <citation type="submission" date="2019-03" db="EMBL/GenBank/DDBJ databases">
        <title>The complete genome sequence of Swingsia samuiensis NBRC107927(T).</title>
        <authorList>
            <person name="Chua K.-O."/>
            <person name="Chan K.-G."/>
            <person name="See-Too W.-S."/>
        </authorList>
    </citation>
    <scope>NUCLEOTIDE SEQUENCE [LARGE SCALE GENOMIC DNA]</scope>
    <source>
        <strain evidence="1 2">AH83</strain>
    </source>
</reference>
<organism evidence="1 2">
    <name type="scientific">Swingsia samuiensis</name>
    <dbReference type="NCBI Taxonomy" id="1293412"/>
    <lineage>
        <taxon>Bacteria</taxon>
        <taxon>Pseudomonadati</taxon>
        <taxon>Pseudomonadota</taxon>
        <taxon>Alphaproteobacteria</taxon>
        <taxon>Acetobacterales</taxon>
        <taxon>Acetobacteraceae</taxon>
        <taxon>Swingsia</taxon>
    </lineage>
</organism>
<dbReference type="EMBL" id="CP038141">
    <property type="protein sequence ID" value="QDH18064.1"/>
    <property type="molecule type" value="Genomic_DNA"/>
</dbReference>
<protein>
    <submittedName>
        <fullName evidence="1">Uncharacterized protein</fullName>
    </submittedName>
</protein>
<accession>A0A4Y6ULY4</accession>
<dbReference type="Proteomes" id="UP000316313">
    <property type="component" value="Chromosome"/>
</dbReference>
<evidence type="ECO:0000313" key="2">
    <source>
        <dbReference type="Proteomes" id="UP000316313"/>
    </source>
</evidence>
<gene>
    <name evidence="1" type="ORF">E3D00_08420</name>
</gene>
<dbReference type="OrthoDB" id="7239404at2"/>
<evidence type="ECO:0000313" key="1">
    <source>
        <dbReference type="EMBL" id="QDH18064.1"/>
    </source>
</evidence>
<proteinExistence type="predicted"/>
<dbReference type="AlphaFoldDB" id="A0A4Y6ULY4"/>
<name>A0A4Y6ULY4_9PROT</name>
<keyword evidence="2" id="KW-1185">Reference proteome</keyword>
<dbReference type="KEGG" id="ssam:E3D00_08420"/>
<sequence length="343" mass="37700">MLGSFLNAQASGLQNARLLLGGTLNSTAGQFAKLAAVPYSKSLKLPDLIEITPDLEQDGIRAANLFDANVPTDELCAIVAPGNTLLASLIGDQRVHYDFTRWIPLLTAHSAAIVIVRTDSPHTGLRSRLRNFFIDHSVRLAVSHPTGLELGALLGLTLLGLQPIAVPGYTKTSDALEALKRNEIDAFQVLPYTLDTSLEEFLAQLPPTVAPLYYSGTLPDTFTDRIPNFLEAHQQLRHRTPEGNLYEAWQAVSACAYTALTVALPMLTPHNFIADWVKASSDVLQNSSIQHWAEMHHFALAVGDNASPFLSRATASLNARLALQRWISFNSPRWRDNQETRLF</sequence>